<comment type="caution">
    <text evidence="1">The sequence shown here is derived from an EMBL/GenBank/DDBJ whole genome shotgun (WGS) entry which is preliminary data.</text>
</comment>
<accession>A0AAN9DZ95</accession>
<evidence type="ECO:0000313" key="2">
    <source>
        <dbReference type="Proteomes" id="UP001372338"/>
    </source>
</evidence>
<reference evidence="1 2" key="1">
    <citation type="submission" date="2024-01" db="EMBL/GenBank/DDBJ databases">
        <title>The genomes of 5 underutilized Papilionoideae crops provide insights into root nodulation and disease resistanc.</title>
        <authorList>
            <person name="Yuan L."/>
        </authorList>
    </citation>
    <scope>NUCLEOTIDE SEQUENCE [LARGE SCALE GENOMIC DNA]</scope>
    <source>
        <strain evidence="1">ZHUSHIDOU_FW_LH</strain>
        <tissue evidence="1">Leaf</tissue>
    </source>
</reference>
<dbReference type="Proteomes" id="UP001372338">
    <property type="component" value="Unassembled WGS sequence"/>
</dbReference>
<dbReference type="AlphaFoldDB" id="A0AAN9DZ95"/>
<protein>
    <submittedName>
        <fullName evidence="1">Uncharacterized protein</fullName>
    </submittedName>
</protein>
<proteinExistence type="predicted"/>
<sequence length="81" mass="9087">MASFLQHLPNLSLDSSETDTWAWTKNSSESYYVSSAYSIISLSLNEFDAGSRNLEVLLGKLVQHRKSYSRSSAHAEAELFI</sequence>
<dbReference type="EMBL" id="JAYWIO010000008">
    <property type="protein sequence ID" value="KAK7243171.1"/>
    <property type="molecule type" value="Genomic_DNA"/>
</dbReference>
<organism evidence="1 2">
    <name type="scientific">Crotalaria pallida</name>
    <name type="common">Smooth rattlebox</name>
    <name type="synonym">Crotalaria striata</name>
    <dbReference type="NCBI Taxonomy" id="3830"/>
    <lineage>
        <taxon>Eukaryota</taxon>
        <taxon>Viridiplantae</taxon>
        <taxon>Streptophyta</taxon>
        <taxon>Embryophyta</taxon>
        <taxon>Tracheophyta</taxon>
        <taxon>Spermatophyta</taxon>
        <taxon>Magnoliopsida</taxon>
        <taxon>eudicotyledons</taxon>
        <taxon>Gunneridae</taxon>
        <taxon>Pentapetalae</taxon>
        <taxon>rosids</taxon>
        <taxon>fabids</taxon>
        <taxon>Fabales</taxon>
        <taxon>Fabaceae</taxon>
        <taxon>Papilionoideae</taxon>
        <taxon>50 kb inversion clade</taxon>
        <taxon>genistoids sensu lato</taxon>
        <taxon>core genistoids</taxon>
        <taxon>Crotalarieae</taxon>
        <taxon>Crotalaria</taxon>
    </lineage>
</organism>
<keyword evidence="2" id="KW-1185">Reference proteome</keyword>
<gene>
    <name evidence="1" type="ORF">RIF29_37959</name>
</gene>
<evidence type="ECO:0000313" key="1">
    <source>
        <dbReference type="EMBL" id="KAK7243171.1"/>
    </source>
</evidence>
<name>A0AAN9DZ95_CROPI</name>